<proteinExistence type="predicted"/>
<dbReference type="OrthoDB" id="1919336at2759"/>
<evidence type="ECO:0000313" key="4">
    <source>
        <dbReference type="Proteomes" id="UP001153678"/>
    </source>
</evidence>
<dbReference type="GO" id="GO:0005634">
    <property type="term" value="C:nucleus"/>
    <property type="evidence" value="ECO:0007669"/>
    <property type="project" value="UniProtKB-UniRule"/>
</dbReference>
<sequence length="123" mass="14644">MPKQLVFCKVQPGIRSIKRRSPNMFILYRKEMMKYRPKNIKMTEFSKIVSRKWHNLSEYEKNIWQRRYHINRDTQLQNASDSPIEPLDDNPTYTVNPNSVNVLPSVMRGDCYLTLSQCEDSIC</sequence>
<reference evidence="3" key="1">
    <citation type="submission" date="2022-08" db="EMBL/GenBank/DDBJ databases">
        <authorList>
            <person name="Kallberg Y."/>
            <person name="Tangrot J."/>
            <person name="Rosling A."/>
        </authorList>
    </citation>
    <scope>NUCLEOTIDE SEQUENCE</scope>
    <source>
        <strain evidence="3">Wild A</strain>
    </source>
</reference>
<dbReference type="InterPro" id="IPR036910">
    <property type="entry name" value="HMG_box_dom_sf"/>
</dbReference>
<keyword evidence="4" id="KW-1185">Reference proteome</keyword>
<dbReference type="GO" id="GO:0003677">
    <property type="term" value="F:DNA binding"/>
    <property type="evidence" value="ECO:0007669"/>
    <property type="project" value="UniProtKB-UniRule"/>
</dbReference>
<dbReference type="Gene3D" id="1.10.30.10">
    <property type="entry name" value="High mobility group box domain"/>
    <property type="match status" value="1"/>
</dbReference>
<keyword evidence="1" id="KW-0238">DNA-binding</keyword>
<dbReference type="AlphaFoldDB" id="A0A9W4SWP8"/>
<dbReference type="InterPro" id="IPR009071">
    <property type="entry name" value="HMG_box_dom"/>
</dbReference>
<name>A0A9W4SWP8_9GLOM</name>
<dbReference type="EMBL" id="CAMKVN010002608">
    <property type="protein sequence ID" value="CAI2181816.1"/>
    <property type="molecule type" value="Genomic_DNA"/>
</dbReference>
<dbReference type="Pfam" id="PF09011">
    <property type="entry name" value="HMG_box_2"/>
    <property type="match status" value="1"/>
</dbReference>
<dbReference type="PROSITE" id="PS50118">
    <property type="entry name" value="HMG_BOX_2"/>
    <property type="match status" value="1"/>
</dbReference>
<feature type="domain" description="HMG box" evidence="2">
    <location>
        <begin position="18"/>
        <end position="67"/>
    </location>
</feature>
<evidence type="ECO:0000259" key="2">
    <source>
        <dbReference type="PROSITE" id="PS50118"/>
    </source>
</evidence>
<accession>A0A9W4SWP8</accession>
<evidence type="ECO:0000313" key="3">
    <source>
        <dbReference type="EMBL" id="CAI2181816.1"/>
    </source>
</evidence>
<evidence type="ECO:0000256" key="1">
    <source>
        <dbReference type="PROSITE-ProRule" id="PRU00267"/>
    </source>
</evidence>
<dbReference type="SUPFAM" id="SSF47095">
    <property type="entry name" value="HMG-box"/>
    <property type="match status" value="1"/>
</dbReference>
<gene>
    <name evidence="3" type="ORF">FWILDA_LOCUS10273</name>
</gene>
<comment type="caution">
    <text evidence="3">The sequence shown here is derived from an EMBL/GenBank/DDBJ whole genome shotgun (WGS) entry which is preliminary data.</text>
</comment>
<organism evidence="3 4">
    <name type="scientific">Funneliformis geosporum</name>
    <dbReference type="NCBI Taxonomy" id="1117311"/>
    <lineage>
        <taxon>Eukaryota</taxon>
        <taxon>Fungi</taxon>
        <taxon>Fungi incertae sedis</taxon>
        <taxon>Mucoromycota</taxon>
        <taxon>Glomeromycotina</taxon>
        <taxon>Glomeromycetes</taxon>
        <taxon>Glomerales</taxon>
        <taxon>Glomeraceae</taxon>
        <taxon>Funneliformis</taxon>
    </lineage>
</organism>
<feature type="DNA-binding region" description="HMG box" evidence="1">
    <location>
        <begin position="18"/>
        <end position="67"/>
    </location>
</feature>
<protein>
    <submittedName>
        <fullName evidence="3">15802_t:CDS:1</fullName>
    </submittedName>
</protein>
<keyword evidence="1" id="KW-0539">Nucleus</keyword>
<dbReference type="Proteomes" id="UP001153678">
    <property type="component" value="Unassembled WGS sequence"/>
</dbReference>